<feature type="transmembrane region" description="Helical" evidence="1">
    <location>
        <begin position="74"/>
        <end position="95"/>
    </location>
</feature>
<keyword evidence="1" id="KW-1133">Transmembrane helix</keyword>
<protein>
    <submittedName>
        <fullName evidence="2">Uncharacterized protein</fullName>
    </submittedName>
</protein>
<keyword evidence="1" id="KW-0812">Transmembrane</keyword>
<evidence type="ECO:0000313" key="3">
    <source>
        <dbReference type="Proteomes" id="UP001557470"/>
    </source>
</evidence>
<comment type="caution">
    <text evidence="2">The sequence shown here is derived from an EMBL/GenBank/DDBJ whole genome shotgun (WGS) entry which is preliminary data.</text>
</comment>
<evidence type="ECO:0000313" key="2">
    <source>
        <dbReference type="EMBL" id="KAL0966976.1"/>
    </source>
</evidence>
<keyword evidence="3" id="KW-1185">Reference proteome</keyword>
<dbReference type="Proteomes" id="UP001557470">
    <property type="component" value="Unassembled WGS sequence"/>
</dbReference>
<evidence type="ECO:0000256" key="1">
    <source>
        <dbReference type="SAM" id="Phobius"/>
    </source>
</evidence>
<keyword evidence="1" id="KW-0472">Membrane</keyword>
<dbReference type="EMBL" id="JAGEUA010000009">
    <property type="protein sequence ID" value="KAL0966976.1"/>
    <property type="molecule type" value="Genomic_DNA"/>
</dbReference>
<sequence length="97" mass="10743">MDFFCSWSPRAVQNLTLVPSRENAISSSGFMFRLSLGLINVKVMVSTGLRIMVRKLGIWISVTGIGPRSPQGQIDKCVCACVCLFFVSLCVMLMYCI</sequence>
<dbReference type="AlphaFoldDB" id="A0ABD0W884"/>
<proteinExistence type="predicted"/>
<organism evidence="2 3">
    <name type="scientific">Umbra pygmaea</name>
    <name type="common">Eastern mudminnow</name>
    <dbReference type="NCBI Taxonomy" id="75934"/>
    <lineage>
        <taxon>Eukaryota</taxon>
        <taxon>Metazoa</taxon>
        <taxon>Chordata</taxon>
        <taxon>Craniata</taxon>
        <taxon>Vertebrata</taxon>
        <taxon>Euteleostomi</taxon>
        <taxon>Actinopterygii</taxon>
        <taxon>Neopterygii</taxon>
        <taxon>Teleostei</taxon>
        <taxon>Protacanthopterygii</taxon>
        <taxon>Esociformes</taxon>
        <taxon>Umbridae</taxon>
        <taxon>Umbra</taxon>
    </lineage>
</organism>
<accession>A0ABD0W884</accession>
<reference evidence="2 3" key="1">
    <citation type="submission" date="2024-06" db="EMBL/GenBank/DDBJ databases">
        <authorList>
            <person name="Pan Q."/>
            <person name="Wen M."/>
            <person name="Jouanno E."/>
            <person name="Zahm M."/>
            <person name="Klopp C."/>
            <person name="Cabau C."/>
            <person name="Louis A."/>
            <person name="Berthelot C."/>
            <person name="Parey E."/>
            <person name="Roest Crollius H."/>
            <person name="Montfort J."/>
            <person name="Robinson-Rechavi M."/>
            <person name="Bouchez O."/>
            <person name="Lampietro C."/>
            <person name="Lopez Roques C."/>
            <person name="Donnadieu C."/>
            <person name="Postlethwait J."/>
            <person name="Bobe J."/>
            <person name="Verreycken H."/>
            <person name="Guiguen Y."/>
        </authorList>
    </citation>
    <scope>NUCLEOTIDE SEQUENCE [LARGE SCALE GENOMIC DNA]</scope>
    <source>
        <strain evidence="2">Up_M1</strain>
        <tissue evidence="2">Testis</tissue>
    </source>
</reference>
<name>A0ABD0W884_UMBPY</name>
<gene>
    <name evidence="2" type="ORF">UPYG_G00302980</name>
</gene>